<evidence type="ECO:0000259" key="2">
    <source>
        <dbReference type="Pfam" id="PF10081"/>
    </source>
</evidence>
<keyword evidence="1" id="KW-0812">Transmembrane</keyword>
<dbReference type="InterPro" id="IPR027788">
    <property type="entry name" value="Alpha/beta-hydrolase_N_dom"/>
</dbReference>
<dbReference type="OrthoDB" id="4397445at2"/>
<dbReference type="InterPro" id="IPR012037">
    <property type="entry name" value="Alpha/beta-hydrolase_fam"/>
</dbReference>
<accession>A0A562NQG8</accession>
<dbReference type="InterPro" id="IPR027787">
    <property type="entry name" value="Alpha/beta-hydrolase_catalytic"/>
</dbReference>
<evidence type="ECO:0000256" key="1">
    <source>
        <dbReference type="SAM" id="Phobius"/>
    </source>
</evidence>
<comment type="caution">
    <text evidence="4">The sequence shown here is derived from an EMBL/GenBank/DDBJ whole genome shotgun (WGS) entry which is preliminary data.</text>
</comment>
<feature type="transmembrane region" description="Helical" evidence="1">
    <location>
        <begin position="43"/>
        <end position="67"/>
    </location>
</feature>
<feature type="transmembrane region" description="Helical" evidence="1">
    <location>
        <begin position="12"/>
        <end position="31"/>
    </location>
</feature>
<organism evidence="4 5">
    <name type="scientific">Paracoccus sulfuroxidans</name>
    <dbReference type="NCBI Taxonomy" id="384678"/>
    <lineage>
        <taxon>Bacteria</taxon>
        <taxon>Pseudomonadati</taxon>
        <taxon>Pseudomonadota</taxon>
        <taxon>Alphaproteobacteria</taxon>
        <taxon>Rhodobacterales</taxon>
        <taxon>Paracoccaceae</taxon>
        <taxon>Paracoccus</taxon>
    </lineage>
</organism>
<dbReference type="AlphaFoldDB" id="A0A562NQG8"/>
<evidence type="ECO:0000313" key="4">
    <source>
        <dbReference type="EMBL" id="TWI34449.1"/>
    </source>
</evidence>
<keyword evidence="5" id="KW-1185">Reference proteome</keyword>
<feature type="transmembrane region" description="Helical" evidence="1">
    <location>
        <begin position="127"/>
        <end position="148"/>
    </location>
</feature>
<keyword evidence="1" id="KW-1133">Transmembrane helix</keyword>
<name>A0A562NQG8_9RHOB</name>
<evidence type="ECO:0000259" key="3">
    <source>
        <dbReference type="Pfam" id="PF15420"/>
    </source>
</evidence>
<keyword evidence="1" id="KW-0472">Membrane</keyword>
<dbReference type="PIRSF" id="PIRSF007542">
    <property type="entry name" value="UCP007542"/>
    <property type="match status" value="1"/>
</dbReference>
<feature type="transmembrane region" description="Helical" evidence="1">
    <location>
        <begin position="79"/>
        <end position="102"/>
    </location>
</feature>
<proteinExistence type="predicted"/>
<dbReference type="EMBL" id="VLKU01000005">
    <property type="protein sequence ID" value="TWI34449.1"/>
    <property type="molecule type" value="Genomic_DNA"/>
</dbReference>
<dbReference type="Pfam" id="PF15420">
    <property type="entry name" value="Abhydrolase_9_N"/>
    <property type="match status" value="1"/>
</dbReference>
<feature type="domain" description="Alpha/beta-hydrolase N-terminal" evidence="3">
    <location>
        <begin position="33"/>
        <end position="240"/>
    </location>
</feature>
<reference evidence="4 5" key="1">
    <citation type="journal article" date="2015" name="Stand. Genomic Sci.">
        <title>Genomic Encyclopedia of Bacterial and Archaeal Type Strains, Phase III: the genomes of soil and plant-associated and newly described type strains.</title>
        <authorList>
            <person name="Whitman W.B."/>
            <person name="Woyke T."/>
            <person name="Klenk H.P."/>
            <person name="Zhou Y."/>
            <person name="Lilburn T.G."/>
            <person name="Beck B.J."/>
            <person name="De Vos P."/>
            <person name="Vandamme P."/>
            <person name="Eisen J.A."/>
            <person name="Garrity G."/>
            <person name="Hugenholtz P."/>
            <person name="Kyrpides N.C."/>
        </authorList>
    </citation>
    <scope>NUCLEOTIDE SEQUENCE [LARGE SCALE GENOMIC DNA]</scope>
    <source>
        <strain evidence="4 5">CGMCC 1.5364</strain>
    </source>
</reference>
<dbReference type="Pfam" id="PF10081">
    <property type="entry name" value="Abhydrolase_9"/>
    <property type="match status" value="1"/>
</dbReference>
<evidence type="ECO:0000313" key="5">
    <source>
        <dbReference type="Proteomes" id="UP000316225"/>
    </source>
</evidence>
<protein>
    <submittedName>
        <fullName evidence="4">Putative membrane protein</fullName>
    </submittedName>
</protein>
<gene>
    <name evidence="4" type="ORF">IQ24_01967</name>
</gene>
<dbReference type="Proteomes" id="UP000316225">
    <property type="component" value="Unassembled WGS sequence"/>
</dbReference>
<feature type="transmembrane region" description="Helical" evidence="1">
    <location>
        <begin position="169"/>
        <end position="189"/>
    </location>
</feature>
<feature type="domain" description="Alpha/beta-hydrolase catalytic" evidence="2">
    <location>
        <begin position="257"/>
        <end position="545"/>
    </location>
</feature>
<sequence length="560" mass="61735">MRQREDHVQNRRSLFFIPVLPLLVGLLLAAASLTPSLIPRDGILQGVLAGISTAAGYVVMQFLLSLWRSLELPVFRGRVAAVLHALVAIPVLATLVFCVLKSREWQNGIRERMGMPLLEVSNTTKTMLVALAVFLALFVIGLLVQALFDLLRRRLARHIPARSANVLGLLLAAMVVVTVTRDGVVSWLFGIADRSYAAAQQLVDPEIPPPGESWKPGSASSLISWELMGKPGRDFITKGPGRDVIERFTGRPAMPPLRIYVGRAQDESPRERARIALEEMKRVGAFTRKILIVASPTGTGWMDPASYDALEYMHDGDVATVAVQYSYLQSPLALIFETRAGLDQATETMQAIYDYWLSLPVNQRPRLYMHGISLGSWSSMYSFNPLQMINEPINGALWAGPPFPSELWRQANAARDMDSPFVLPVVDDGQVIRYSSQYSKPDALGTPWGGVRILFMQHASDAIVFYDPSSLWRAPVWMNEAPAPDVSPQLSFTPIVTQLQLAVDMLVSTSTPSGFGHNYHAHEYIDGWVAVSEPAGWTASDTDRLKAICGIGEQLGCQND</sequence>